<keyword evidence="3 4" id="KW-0949">S-adenosyl-L-methionine</keyword>
<organism evidence="5 6">
    <name type="scientific">Pontibacillus chungwhensis BH030062</name>
    <dbReference type="NCBI Taxonomy" id="1385513"/>
    <lineage>
        <taxon>Bacteria</taxon>
        <taxon>Bacillati</taxon>
        <taxon>Bacillota</taxon>
        <taxon>Bacilli</taxon>
        <taxon>Bacillales</taxon>
        <taxon>Bacillaceae</taxon>
        <taxon>Pontibacillus</taxon>
    </lineage>
</organism>
<feature type="binding site" evidence="4">
    <location>
        <position position="158"/>
    </location>
    <ligand>
        <name>Mg(2+)</name>
        <dbReference type="ChEBI" id="CHEBI:18420"/>
    </ligand>
</feature>
<evidence type="ECO:0000313" key="5">
    <source>
        <dbReference type="EMBL" id="KGP90449.1"/>
    </source>
</evidence>
<feature type="binding site" evidence="4">
    <location>
        <position position="83"/>
    </location>
    <ligand>
        <name>S-adenosyl-L-methionine</name>
        <dbReference type="ChEBI" id="CHEBI:59789"/>
    </ligand>
</feature>
<dbReference type="Gene3D" id="3.40.50.150">
    <property type="entry name" value="Vaccinia Virus protein VP39"/>
    <property type="match status" value="1"/>
</dbReference>
<keyword evidence="1 4" id="KW-0489">Methyltransferase</keyword>
<feature type="binding site" evidence="4">
    <location>
        <position position="66"/>
    </location>
    <ligand>
        <name>S-adenosyl-L-methionine</name>
        <dbReference type="ChEBI" id="CHEBI:59789"/>
    </ligand>
</feature>
<sequence length="212" mass="24049">MIDPKLEHYLMQTIDQREDDIKAIESYANENHVPIMEPLGIEFLQQMIRIKQPARILEIGAAIGYSAIQMAKSYPNCEVVSIERDEQRYKEAVRNITKLGLENRVHVLFGDAFDLADSLKAKGPFDVLFIDAAKGQYQRFFELFTPELESNGMVISDNVLFKGFVADDPADGSNIAKIARKIRTYNEWLVQHPEYQTTIVPVGDGVAISVKR</sequence>
<dbReference type="InterPro" id="IPR029063">
    <property type="entry name" value="SAM-dependent_MTases_sf"/>
</dbReference>
<feature type="binding site" evidence="4">
    <location>
        <position position="131"/>
    </location>
    <ligand>
        <name>S-adenosyl-L-methionine</name>
        <dbReference type="ChEBI" id="CHEBI:59789"/>
    </ligand>
</feature>
<dbReference type="GO" id="GO:0016300">
    <property type="term" value="F:tRNA (uridine) methyltransferase activity"/>
    <property type="evidence" value="ECO:0007669"/>
    <property type="project" value="UniProtKB-UniRule"/>
</dbReference>
<evidence type="ECO:0000256" key="3">
    <source>
        <dbReference type="ARBA" id="ARBA00022691"/>
    </source>
</evidence>
<dbReference type="GO" id="GO:0008171">
    <property type="term" value="F:O-methyltransferase activity"/>
    <property type="evidence" value="ECO:0007669"/>
    <property type="project" value="InterPro"/>
</dbReference>
<dbReference type="EC" id="2.1.1.-" evidence="4"/>
<proteinExistence type="inferred from homology"/>
<dbReference type="PROSITE" id="PS51682">
    <property type="entry name" value="SAM_OMT_I"/>
    <property type="match status" value="1"/>
</dbReference>
<feature type="binding site" evidence="4">
    <location>
        <begin position="111"/>
        <end position="112"/>
    </location>
    <ligand>
        <name>S-adenosyl-L-methionine</name>
        <dbReference type="ChEBI" id="CHEBI:59789"/>
    </ligand>
</feature>
<evidence type="ECO:0000256" key="1">
    <source>
        <dbReference type="ARBA" id="ARBA00022603"/>
    </source>
</evidence>
<comment type="function">
    <text evidence="4">Catalyzes the methylation of 5-hydroxyuridine (ho5U) to form 5-methoxyuridine (mo5U) at position 34 in tRNAs.</text>
</comment>
<evidence type="ECO:0000313" key="6">
    <source>
        <dbReference type="Proteomes" id="UP000030153"/>
    </source>
</evidence>
<comment type="subunit">
    <text evidence="4">Homodimer.</text>
</comment>
<dbReference type="eggNOG" id="COG4122">
    <property type="taxonomic scope" value="Bacteria"/>
</dbReference>
<keyword evidence="4" id="KW-0819">tRNA processing</keyword>
<keyword evidence="4" id="KW-0460">Magnesium</keyword>
<dbReference type="HAMAP" id="MF_02217">
    <property type="entry name" value="TrmR_methyltr"/>
    <property type="match status" value="1"/>
</dbReference>
<comment type="caution">
    <text evidence="5">The sequence shown here is derived from an EMBL/GenBank/DDBJ whole genome shotgun (WGS) entry which is preliminary data.</text>
</comment>
<dbReference type="GO" id="GO:0000287">
    <property type="term" value="F:magnesium ion binding"/>
    <property type="evidence" value="ECO:0007669"/>
    <property type="project" value="UniProtKB-UniRule"/>
</dbReference>
<dbReference type="SUPFAM" id="SSF53335">
    <property type="entry name" value="S-adenosyl-L-methionine-dependent methyltransferases"/>
    <property type="match status" value="1"/>
</dbReference>
<feature type="binding site" evidence="4">
    <location>
        <position position="36"/>
    </location>
    <ligand>
        <name>S-adenosyl-L-methionine</name>
        <dbReference type="ChEBI" id="CHEBI:59789"/>
    </ligand>
</feature>
<keyword evidence="4" id="KW-0479">Metal-binding</keyword>
<dbReference type="STRING" id="1385513.N780_04710"/>
<dbReference type="CDD" id="cd02440">
    <property type="entry name" value="AdoMet_MTases"/>
    <property type="match status" value="1"/>
</dbReference>
<dbReference type="RefSeq" id="WP_036785628.1">
    <property type="nucleotide sequence ID" value="NZ_AVBG01000012.1"/>
</dbReference>
<dbReference type="InterPro" id="IPR050362">
    <property type="entry name" value="Cation-dep_OMT"/>
</dbReference>
<gene>
    <name evidence="4" type="primary">trmR</name>
    <name evidence="5" type="ORF">N780_04710</name>
</gene>
<comment type="similarity">
    <text evidence="4">Belongs to the class I-like SAM-binding methyltransferase superfamily. Cation-dependent O-methyltransferase family.</text>
</comment>
<dbReference type="PANTHER" id="PTHR10509:SF14">
    <property type="entry name" value="CAFFEOYL-COA O-METHYLTRANSFERASE 3-RELATED"/>
    <property type="match status" value="1"/>
</dbReference>
<evidence type="ECO:0000256" key="2">
    <source>
        <dbReference type="ARBA" id="ARBA00022679"/>
    </source>
</evidence>
<evidence type="ECO:0000256" key="4">
    <source>
        <dbReference type="HAMAP-Rule" id="MF_02217"/>
    </source>
</evidence>
<reference evidence="5 6" key="1">
    <citation type="submission" date="2013-08" db="EMBL/GenBank/DDBJ databases">
        <title>Genome of Pontibacillus chungwhensis.</title>
        <authorList>
            <person name="Wang Q."/>
            <person name="Wang G."/>
        </authorList>
    </citation>
    <scope>NUCLEOTIDE SEQUENCE [LARGE SCALE GENOMIC DNA]</scope>
    <source>
        <strain evidence="5 6">BH030062</strain>
    </source>
</reference>
<dbReference type="Pfam" id="PF01596">
    <property type="entry name" value="Methyltransf_3"/>
    <property type="match status" value="1"/>
</dbReference>
<feature type="binding site" evidence="4">
    <location>
        <position position="131"/>
    </location>
    <ligand>
        <name>Mg(2+)</name>
        <dbReference type="ChEBI" id="CHEBI:18420"/>
    </ligand>
</feature>
<dbReference type="AlphaFoldDB" id="A0A0A2URA2"/>
<dbReference type="GO" id="GO:0030488">
    <property type="term" value="P:tRNA methylation"/>
    <property type="evidence" value="ECO:0007669"/>
    <property type="project" value="UniProtKB-UniRule"/>
</dbReference>
<dbReference type="Proteomes" id="UP000030153">
    <property type="component" value="Unassembled WGS sequence"/>
</dbReference>
<name>A0A0A2URA2_9BACI</name>
<dbReference type="PANTHER" id="PTHR10509">
    <property type="entry name" value="O-METHYLTRANSFERASE-RELATED"/>
    <property type="match status" value="1"/>
</dbReference>
<dbReference type="InterPro" id="IPR043675">
    <property type="entry name" value="TrmR_methyltr"/>
</dbReference>
<dbReference type="InterPro" id="IPR002935">
    <property type="entry name" value="SAM_O-MeTrfase"/>
</dbReference>
<dbReference type="EMBL" id="AVBG01000012">
    <property type="protein sequence ID" value="KGP90449.1"/>
    <property type="molecule type" value="Genomic_DNA"/>
</dbReference>
<dbReference type="OrthoDB" id="9799672at2"/>
<keyword evidence="2 4" id="KW-0808">Transferase</keyword>
<comment type="catalytic activity">
    <reaction evidence="4">
        <text>5-hydroxyuridine(34) in tRNA + S-adenosyl-L-methionine = 5-methoxyuridine(34) in tRNA + S-adenosyl-L-homocysteine + H(+)</text>
        <dbReference type="Rhea" id="RHEA:60524"/>
        <dbReference type="Rhea" id="RHEA-COMP:13381"/>
        <dbReference type="Rhea" id="RHEA-COMP:15591"/>
        <dbReference type="ChEBI" id="CHEBI:15378"/>
        <dbReference type="ChEBI" id="CHEBI:57856"/>
        <dbReference type="ChEBI" id="CHEBI:59789"/>
        <dbReference type="ChEBI" id="CHEBI:136877"/>
        <dbReference type="ChEBI" id="CHEBI:143860"/>
    </reaction>
</comment>
<feature type="binding site" evidence="4">
    <location>
        <position position="157"/>
    </location>
    <ligand>
        <name>Mg(2+)</name>
        <dbReference type="ChEBI" id="CHEBI:18420"/>
    </ligand>
</feature>
<protein>
    <recommendedName>
        <fullName evidence="4">tRNA 5-hydroxyuridine methyltransferase</fullName>
        <ecNumber evidence="4">2.1.1.-</ecNumber>
    </recommendedName>
    <alternativeName>
        <fullName evidence="4">ho5U methyltransferase</fullName>
    </alternativeName>
</protein>
<keyword evidence="6" id="KW-1185">Reference proteome</keyword>
<accession>A0A0A2URA2</accession>
<dbReference type="GO" id="GO:0008757">
    <property type="term" value="F:S-adenosylmethionine-dependent methyltransferase activity"/>
    <property type="evidence" value="ECO:0007669"/>
    <property type="project" value="TreeGrafter"/>
</dbReference>